<dbReference type="PANTHER" id="PTHR43124:SF10">
    <property type="entry name" value="PURINE EFFLUX PUMP PBUE"/>
    <property type="match status" value="1"/>
</dbReference>
<dbReference type="InterPro" id="IPR011701">
    <property type="entry name" value="MFS"/>
</dbReference>
<name>A0ABP8A027_9MICO</name>
<keyword evidence="3 6" id="KW-0812">Transmembrane</keyword>
<feature type="transmembrane region" description="Helical" evidence="6">
    <location>
        <begin position="224"/>
        <end position="246"/>
    </location>
</feature>
<dbReference type="InterPro" id="IPR036259">
    <property type="entry name" value="MFS_trans_sf"/>
</dbReference>
<keyword evidence="4 6" id="KW-1133">Transmembrane helix</keyword>
<dbReference type="SUPFAM" id="SSF103473">
    <property type="entry name" value="MFS general substrate transporter"/>
    <property type="match status" value="1"/>
</dbReference>
<comment type="caution">
    <text evidence="8">The sequence shown here is derived from an EMBL/GenBank/DDBJ whole genome shotgun (WGS) entry which is preliminary data.</text>
</comment>
<evidence type="ECO:0000313" key="8">
    <source>
        <dbReference type="EMBL" id="GAA4174613.1"/>
    </source>
</evidence>
<dbReference type="PANTHER" id="PTHR43124">
    <property type="entry name" value="PURINE EFFLUX PUMP PBUE"/>
    <property type="match status" value="1"/>
</dbReference>
<accession>A0ABP8A027</accession>
<feature type="transmembrane region" description="Helical" evidence="6">
    <location>
        <begin position="181"/>
        <end position="203"/>
    </location>
</feature>
<keyword evidence="2" id="KW-1003">Cell membrane</keyword>
<feature type="transmembrane region" description="Helical" evidence="6">
    <location>
        <begin position="151"/>
        <end position="169"/>
    </location>
</feature>
<feature type="transmembrane region" description="Helical" evidence="6">
    <location>
        <begin position="28"/>
        <end position="50"/>
    </location>
</feature>
<protein>
    <submittedName>
        <fullName evidence="8">MFS transporter</fullName>
    </submittedName>
</protein>
<feature type="domain" description="Major facilitator superfamily (MFS) profile" evidence="7">
    <location>
        <begin position="27"/>
        <end position="401"/>
    </location>
</feature>
<feature type="transmembrane region" description="Helical" evidence="6">
    <location>
        <begin position="311"/>
        <end position="333"/>
    </location>
</feature>
<evidence type="ECO:0000256" key="6">
    <source>
        <dbReference type="SAM" id="Phobius"/>
    </source>
</evidence>
<evidence type="ECO:0000256" key="1">
    <source>
        <dbReference type="ARBA" id="ARBA00004651"/>
    </source>
</evidence>
<evidence type="ECO:0000313" key="9">
    <source>
        <dbReference type="Proteomes" id="UP001501079"/>
    </source>
</evidence>
<feature type="transmembrane region" description="Helical" evidence="6">
    <location>
        <begin position="381"/>
        <end position="399"/>
    </location>
</feature>
<dbReference type="Gene3D" id="1.20.1250.20">
    <property type="entry name" value="MFS general substrate transporter like domains"/>
    <property type="match status" value="1"/>
</dbReference>
<organism evidence="8 9">
    <name type="scientific">Gryllotalpicola koreensis</name>
    <dbReference type="NCBI Taxonomy" id="993086"/>
    <lineage>
        <taxon>Bacteria</taxon>
        <taxon>Bacillati</taxon>
        <taxon>Actinomycetota</taxon>
        <taxon>Actinomycetes</taxon>
        <taxon>Micrococcales</taxon>
        <taxon>Microbacteriaceae</taxon>
        <taxon>Gryllotalpicola</taxon>
    </lineage>
</organism>
<dbReference type="InterPro" id="IPR020846">
    <property type="entry name" value="MFS_dom"/>
</dbReference>
<dbReference type="CDD" id="cd17324">
    <property type="entry name" value="MFS_NepI_like"/>
    <property type="match status" value="1"/>
</dbReference>
<sequence length="413" mass="41466">MTAACDSAEASVRVTTPDAAYRGATAKLLLLAAALFMVGTNASIIAGLLPKIAHTLGTTQGVVSYSITLYSVIVAIVAPLASIVLARASRSVLMAGGAAMFTIGTLVASLATSPAGFFGGRAIAAFGGAALVPTASAVATSLVPPERRGRALALVAMGFTLSGALGTPFGTALGSAATWRLPMLVLAGVGVVVGAAIAIGFRGAPRPDRVPLRHRLAPLGDRQVVATVLTTLFVVISGNVVFIFSASLTAGATGGSGALLAVLLMIYGCAGLVGNQAVGRMTDRYGSRLIAVVALSASAVLLILLPFTVMSYALCALVFGLWGLVSAGMNVPVQHQLVELAPEAVPVTMSWNSTAMYVGIALSPPVGNLAIGLGGPHFTPFPAALCVLLALTAFLVGRVPTRGRRGVLPATAG</sequence>
<feature type="transmembrane region" description="Helical" evidence="6">
    <location>
        <begin position="92"/>
        <end position="112"/>
    </location>
</feature>
<comment type="subcellular location">
    <subcellularLocation>
        <location evidence="1">Cell membrane</location>
        <topology evidence="1">Multi-pass membrane protein</topology>
    </subcellularLocation>
</comment>
<proteinExistence type="predicted"/>
<evidence type="ECO:0000256" key="2">
    <source>
        <dbReference type="ARBA" id="ARBA00022475"/>
    </source>
</evidence>
<evidence type="ECO:0000256" key="3">
    <source>
        <dbReference type="ARBA" id="ARBA00022692"/>
    </source>
</evidence>
<dbReference type="Pfam" id="PF07690">
    <property type="entry name" value="MFS_1"/>
    <property type="match status" value="1"/>
</dbReference>
<evidence type="ECO:0000256" key="5">
    <source>
        <dbReference type="ARBA" id="ARBA00023136"/>
    </source>
</evidence>
<keyword evidence="9" id="KW-1185">Reference proteome</keyword>
<feature type="transmembrane region" description="Helical" evidence="6">
    <location>
        <begin position="118"/>
        <end position="139"/>
    </location>
</feature>
<dbReference type="Proteomes" id="UP001501079">
    <property type="component" value="Unassembled WGS sequence"/>
</dbReference>
<feature type="transmembrane region" description="Helical" evidence="6">
    <location>
        <begin position="252"/>
        <end position="273"/>
    </location>
</feature>
<keyword evidence="5 6" id="KW-0472">Membrane</keyword>
<dbReference type="PROSITE" id="PS50850">
    <property type="entry name" value="MFS"/>
    <property type="match status" value="1"/>
</dbReference>
<dbReference type="RefSeq" id="WP_344753702.1">
    <property type="nucleotide sequence ID" value="NZ_BAABBW010000003.1"/>
</dbReference>
<reference evidence="9" key="1">
    <citation type="journal article" date="2019" name="Int. J. Syst. Evol. Microbiol.">
        <title>The Global Catalogue of Microorganisms (GCM) 10K type strain sequencing project: providing services to taxonomists for standard genome sequencing and annotation.</title>
        <authorList>
            <consortium name="The Broad Institute Genomics Platform"/>
            <consortium name="The Broad Institute Genome Sequencing Center for Infectious Disease"/>
            <person name="Wu L."/>
            <person name="Ma J."/>
        </authorList>
    </citation>
    <scope>NUCLEOTIDE SEQUENCE [LARGE SCALE GENOMIC DNA]</scope>
    <source>
        <strain evidence="9">JCM 17591</strain>
    </source>
</reference>
<evidence type="ECO:0000259" key="7">
    <source>
        <dbReference type="PROSITE" id="PS50850"/>
    </source>
</evidence>
<dbReference type="InterPro" id="IPR050189">
    <property type="entry name" value="MFS_Efflux_Transporters"/>
</dbReference>
<feature type="transmembrane region" description="Helical" evidence="6">
    <location>
        <begin position="62"/>
        <end position="85"/>
    </location>
</feature>
<gene>
    <name evidence="8" type="ORF">GCM10022287_18780</name>
</gene>
<evidence type="ECO:0000256" key="4">
    <source>
        <dbReference type="ARBA" id="ARBA00022989"/>
    </source>
</evidence>
<dbReference type="EMBL" id="BAABBW010000003">
    <property type="protein sequence ID" value="GAA4174613.1"/>
    <property type="molecule type" value="Genomic_DNA"/>
</dbReference>